<dbReference type="GO" id="GO:0042744">
    <property type="term" value="P:hydrogen peroxide catabolic process"/>
    <property type="evidence" value="ECO:0007669"/>
    <property type="project" value="UniProtKB-KW"/>
</dbReference>
<evidence type="ECO:0000256" key="3">
    <source>
        <dbReference type="ARBA" id="ARBA00022559"/>
    </source>
</evidence>
<feature type="active site" description="Proton acceptor" evidence="12">
    <location>
        <position position="64"/>
    </location>
</feature>
<evidence type="ECO:0000313" key="19">
    <source>
        <dbReference type="EMBL" id="MQM04211.1"/>
    </source>
</evidence>
<evidence type="ECO:0000256" key="1">
    <source>
        <dbReference type="ARBA" id="ARBA00000189"/>
    </source>
</evidence>
<keyword evidence="9 16" id="KW-1015">Disulfide bond</keyword>
<evidence type="ECO:0000256" key="12">
    <source>
        <dbReference type="PIRSR" id="PIRSR600823-1"/>
    </source>
</evidence>
<dbReference type="EMBL" id="NMUH01003174">
    <property type="protein sequence ID" value="MQM04211.1"/>
    <property type="molecule type" value="Genomic_DNA"/>
</dbReference>
<name>A0A843WF02_COLES</name>
<feature type="disulfide bond" evidence="16">
    <location>
        <begin position="33"/>
        <end position="112"/>
    </location>
</feature>
<keyword evidence="20" id="KW-1185">Reference proteome</keyword>
<protein>
    <recommendedName>
        <fullName evidence="17">Peroxidase</fullName>
        <ecNumber evidence="17">1.11.1.7</ecNumber>
    </recommendedName>
</protein>
<evidence type="ECO:0000256" key="15">
    <source>
        <dbReference type="PIRSR" id="PIRSR600823-4"/>
    </source>
</evidence>
<comment type="catalytic activity">
    <reaction evidence="1 17">
        <text>2 a phenolic donor + H2O2 = 2 a phenolic radical donor + 2 H2O</text>
        <dbReference type="Rhea" id="RHEA:56136"/>
        <dbReference type="ChEBI" id="CHEBI:15377"/>
        <dbReference type="ChEBI" id="CHEBI:16240"/>
        <dbReference type="ChEBI" id="CHEBI:139520"/>
        <dbReference type="ChEBI" id="CHEBI:139521"/>
        <dbReference type="EC" id="1.11.1.7"/>
    </reaction>
</comment>
<dbReference type="OrthoDB" id="2113341at2759"/>
<evidence type="ECO:0000256" key="14">
    <source>
        <dbReference type="PIRSR" id="PIRSR600823-3"/>
    </source>
</evidence>
<dbReference type="PROSITE" id="PS00435">
    <property type="entry name" value="PEROXIDASE_1"/>
    <property type="match status" value="1"/>
</dbReference>
<dbReference type="GO" id="GO:0046872">
    <property type="term" value="F:metal ion binding"/>
    <property type="evidence" value="ECO:0007669"/>
    <property type="project" value="UniProtKB-UniRule"/>
</dbReference>
<evidence type="ECO:0000259" key="18">
    <source>
        <dbReference type="PROSITE" id="PS50873"/>
    </source>
</evidence>
<feature type="binding site" evidence="14">
    <location>
        <position position="253"/>
    </location>
    <ligand>
        <name>Ca(2+)</name>
        <dbReference type="ChEBI" id="CHEBI:29108"/>
        <label>2</label>
    </ligand>
</feature>
<feature type="binding site" evidence="14">
    <location>
        <position position="65"/>
    </location>
    <ligand>
        <name>Ca(2+)</name>
        <dbReference type="ChEBI" id="CHEBI:29108"/>
        <label>1</label>
    </ligand>
</feature>
<feature type="binding site" evidence="14">
    <location>
        <position position="70"/>
    </location>
    <ligand>
        <name>Ca(2+)</name>
        <dbReference type="ChEBI" id="CHEBI:29108"/>
        <label>1</label>
    </ligand>
</feature>
<dbReference type="Gene3D" id="1.10.420.10">
    <property type="entry name" value="Peroxidase, domain 2"/>
    <property type="match status" value="1"/>
</dbReference>
<dbReference type="GO" id="GO:0140825">
    <property type="term" value="F:lactoperoxidase activity"/>
    <property type="evidence" value="ECO:0007669"/>
    <property type="project" value="UniProtKB-EC"/>
</dbReference>
<dbReference type="InterPro" id="IPR000823">
    <property type="entry name" value="Peroxidase_pln"/>
</dbReference>
<keyword evidence="3 17" id="KW-0575">Peroxidase</keyword>
<dbReference type="GO" id="GO:0005576">
    <property type="term" value="C:extracellular region"/>
    <property type="evidence" value="ECO:0007669"/>
    <property type="project" value="UniProtKB-SubCell"/>
</dbReference>
<keyword evidence="11 17" id="KW-0376">Hydrogen peroxide</keyword>
<sequence>MSAMAKYVLVLILAVLPALCKAQLKIGFYNQTCPSAESLVRRAVAAGFANNSGIAAGLIRMHFHDCFVRGCDGSVLLDSTPGNSAEKDAIPNLSLRGWEVIDAAKSAVEAACPGVVSCADILAFASRDSADLAGNVSYNVPAGRRDGRVSIQAEALANLPAPFLNASGLIANFARKNLTAAEMVTLSGAHSIGRAHCFAFTNRLYNTTTGAVRIDPTLSLSYGELLQSKCPANSTATTPITVRLDLITADVLDNKYYVALQQQLGLLTSDQALTTDPALKAEVDENAGRPNGWATKFHRATVRMGAIEVLTGSQGEIRRNCRVVNRATFASVAPAVGDVTGLASF</sequence>
<comment type="cofactor">
    <cofactor evidence="14 17">
        <name>heme b</name>
        <dbReference type="ChEBI" id="CHEBI:60344"/>
    </cofactor>
    <text evidence="14 17">Binds 1 heme b (iron(II)-protoporphyrin IX) group per subunit.</text>
</comment>
<keyword evidence="5 14" id="KW-0479">Metal-binding</keyword>
<keyword evidence="8 14" id="KW-0408">Iron</keyword>
<evidence type="ECO:0000256" key="9">
    <source>
        <dbReference type="ARBA" id="ARBA00023157"/>
    </source>
</evidence>
<feature type="binding site" evidence="14">
    <location>
        <position position="74"/>
    </location>
    <ligand>
        <name>Ca(2+)</name>
        <dbReference type="ChEBI" id="CHEBI:29108"/>
        <label>1</label>
    </ligand>
</feature>
<proteinExistence type="inferred from homology"/>
<dbReference type="InterPro" id="IPR010255">
    <property type="entry name" value="Haem_peroxidase_sf"/>
</dbReference>
<feature type="chain" id="PRO_5033094743" description="Peroxidase" evidence="17">
    <location>
        <begin position="23"/>
        <end position="345"/>
    </location>
</feature>
<evidence type="ECO:0000256" key="17">
    <source>
        <dbReference type="RuleBase" id="RU362060"/>
    </source>
</evidence>
<dbReference type="FunFam" id="1.10.420.10:FF:000006">
    <property type="entry name" value="Peroxidase"/>
    <property type="match status" value="1"/>
</dbReference>
<keyword evidence="17" id="KW-0732">Signal</keyword>
<dbReference type="Gene3D" id="1.10.520.10">
    <property type="match status" value="1"/>
</dbReference>
<keyword evidence="17" id="KW-0964">Secreted</keyword>
<comment type="subcellular location">
    <subcellularLocation>
        <location evidence="17">Secreted</location>
    </subcellularLocation>
</comment>
<accession>A0A843WF02</accession>
<evidence type="ECO:0000256" key="16">
    <source>
        <dbReference type="PIRSR" id="PIRSR600823-5"/>
    </source>
</evidence>
<evidence type="ECO:0000256" key="7">
    <source>
        <dbReference type="ARBA" id="ARBA00023002"/>
    </source>
</evidence>
<evidence type="ECO:0000256" key="6">
    <source>
        <dbReference type="ARBA" id="ARBA00022837"/>
    </source>
</evidence>
<dbReference type="InterPro" id="IPR033905">
    <property type="entry name" value="Secretory_peroxidase"/>
</dbReference>
<comment type="similarity">
    <text evidence="17">Belongs to the peroxidase family. Classical plant (class III) peroxidase subfamily.</text>
</comment>
<feature type="signal peptide" evidence="17">
    <location>
        <begin position="1"/>
        <end position="22"/>
    </location>
</feature>
<feature type="disulfide bond" evidence="16">
    <location>
        <begin position="197"/>
        <end position="230"/>
    </location>
</feature>
<dbReference type="FunFam" id="1.10.520.10:FF:000001">
    <property type="entry name" value="Peroxidase"/>
    <property type="match status" value="1"/>
</dbReference>
<comment type="cofactor">
    <cofactor evidence="14 17">
        <name>Ca(2+)</name>
        <dbReference type="ChEBI" id="CHEBI:29108"/>
    </cofactor>
    <text evidence="14 17">Binds 2 calcium ions per subunit.</text>
</comment>
<dbReference type="SUPFAM" id="SSF48113">
    <property type="entry name" value="Heme-dependent peroxidases"/>
    <property type="match status" value="1"/>
</dbReference>
<dbReference type="PANTHER" id="PTHR31517">
    <property type="match status" value="1"/>
</dbReference>
<feature type="binding site" evidence="14">
    <location>
        <position position="86"/>
    </location>
    <ligand>
        <name>Ca(2+)</name>
        <dbReference type="ChEBI" id="CHEBI:29108"/>
        <label>1</label>
    </ligand>
</feature>
<evidence type="ECO:0000256" key="2">
    <source>
        <dbReference type="ARBA" id="ARBA00006873"/>
    </source>
</evidence>
<dbReference type="PROSITE" id="PS00436">
    <property type="entry name" value="PEROXIDASE_2"/>
    <property type="match status" value="1"/>
</dbReference>
<feature type="binding site" evidence="14">
    <location>
        <position position="68"/>
    </location>
    <ligand>
        <name>Ca(2+)</name>
        <dbReference type="ChEBI" id="CHEBI:29108"/>
        <label>1</label>
    </ligand>
</feature>
<comment type="similarity">
    <text evidence="2">Belongs to the peroxidase family. Ascorbate peroxidase subfamily.</text>
</comment>
<dbReference type="GO" id="GO:0020037">
    <property type="term" value="F:heme binding"/>
    <property type="evidence" value="ECO:0007669"/>
    <property type="project" value="UniProtKB-UniRule"/>
</dbReference>
<dbReference type="PRINTS" id="PR00461">
    <property type="entry name" value="PLPEROXIDASE"/>
</dbReference>
<evidence type="ECO:0000256" key="5">
    <source>
        <dbReference type="ARBA" id="ARBA00022723"/>
    </source>
</evidence>
<feature type="site" description="Transition state stabilizer" evidence="15">
    <location>
        <position position="60"/>
    </location>
</feature>
<dbReference type="EC" id="1.11.1.7" evidence="17"/>
<feature type="binding site" description="axial binding residue" evidence="14">
    <location>
        <position position="190"/>
    </location>
    <ligand>
        <name>heme b</name>
        <dbReference type="ChEBI" id="CHEBI:60344"/>
    </ligand>
    <ligandPart>
        <name>Fe</name>
        <dbReference type="ChEBI" id="CHEBI:18248"/>
    </ligandPart>
</feature>
<feature type="binding site" evidence="14">
    <location>
        <position position="245"/>
    </location>
    <ligand>
        <name>Ca(2+)</name>
        <dbReference type="ChEBI" id="CHEBI:29108"/>
        <label>2</label>
    </ligand>
</feature>
<evidence type="ECO:0000313" key="20">
    <source>
        <dbReference type="Proteomes" id="UP000652761"/>
    </source>
</evidence>
<dbReference type="PANTHER" id="PTHR31517:SF84">
    <property type="entry name" value="PEROXIDASE"/>
    <property type="match status" value="1"/>
</dbReference>
<dbReference type="GO" id="GO:0006979">
    <property type="term" value="P:response to oxidative stress"/>
    <property type="evidence" value="ECO:0007669"/>
    <property type="project" value="UniProtKB-UniRule"/>
</dbReference>
<dbReference type="Pfam" id="PF00141">
    <property type="entry name" value="peroxidase"/>
    <property type="match status" value="1"/>
</dbReference>
<reference evidence="19" key="1">
    <citation type="submission" date="2017-07" db="EMBL/GenBank/DDBJ databases">
        <title>Taro Niue Genome Assembly and Annotation.</title>
        <authorList>
            <person name="Atibalentja N."/>
            <person name="Keating K."/>
            <person name="Fields C.J."/>
        </authorList>
    </citation>
    <scope>NUCLEOTIDE SEQUENCE</scope>
    <source>
        <strain evidence="19">Niue_2</strain>
        <tissue evidence="19">Leaf</tissue>
    </source>
</reference>
<keyword evidence="4 17" id="KW-0349">Heme</keyword>
<organism evidence="19 20">
    <name type="scientific">Colocasia esculenta</name>
    <name type="common">Wild taro</name>
    <name type="synonym">Arum esculentum</name>
    <dbReference type="NCBI Taxonomy" id="4460"/>
    <lineage>
        <taxon>Eukaryota</taxon>
        <taxon>Viridiplantae</taxon>
        <taxon>Streptophyta</taxon>
        <taxon>Embryophyta</taxon>
        <taxon>Tracheophyta</taxon>
        <taxon>Spermatophyta</taxon>
        <taxon>Magnoliopsida</taxon>
        <taxon>Liliopsida</taxon>
        <taxon>Araceae</taxon>
        <taxon>Aroideae</taxon>
        <taxon>Colocasieae</taxon>
        <taxon>Colocasia</taxon>
    </lineage>
</organism>
<dbReference type="PROSITE" id="PS50873">
    <property type="entry name" value="PEROXIDASE_4"/>
    <property type="match status" value="1"/>
</dbReference>
<comment type="caution">
    <text evidence="19">The sequence shown here is derived from an EMBL/GenBank/DDBJ whole genome shotgun (WGS) entry which is preliminary data.</text>
</comment>
<evidence type="ECO:0000256" key="11">
    <source>
        <dbReference type="ARBA" id="ARBA00023324"/>
    </source>
</evidence>
<evidence type="ECO:0000256" key="13">
    <source>
        <dbReference type="PIRSR" id="PIRSR600823-2"/>
    </source>
</evidence>
<keyword evidence="7 17" id="KW-0560">Oxidoreductase</keyword>
<feature type="binding site" evidence="14">
    <location>
        <position position="72"/>
    </location>
    <ligand>
        <name>Ca(2+)</name>
        <dbReference type="ChEBI" id="CHEBI:29108"/>
        <label>1</label>
    </ligand>
</feature>
<evidence type="ECO:0000256" key="4">
    <source>
        <dbReference type="ARBA" id="ARBA00022617"/>
    </source>
</evidence>
<feature type="binding site" evidence="14">
    <location>
        <position position="248"/>
    </location>
    <ligand>
        <name>Ca(2+)</name>
        <dbReference type="ChEBI" id="CHEBI:29108"/>
        <label>2</label>
    </ligand>
</feature>
<dbReference type="PRINTS" id="PR00458">
    <property type="entry name" value="PEROXIDASE"/>
</dbReference>
<evidence type="ECO:0000256" key="10">
    <source>
        <dbReference type="ARBA" id="ARBA00023180"/>
    </source>
</evidence>
<keyword evidence="6 14" id="KW-0106">Calcium</keyword>
<feature type="domain" description="Plant heme peroxidase family profile" evidence="18">
    <location>
        <begin position="23"/>
        <end position="325"/>
    </location>
</feature>
<dbReference type="InterPro" id="IPR019794">
    <property type="entry name" value="Peroxidases_AS"/>
</dbReference>
<dbReference type="CDD" id="cd00693">
    <property type="entry name" value="secretory_peroxidase"/>
    <property type="match status" value="1"/>
</dbReference>
<evidence type="ECO:0000256" key="8">
    <source>
        <dbReference type="ARBA" id="ARBA00023004"/>
    </source>
</evidence>
<keyword evidence="10" id="KW-0325">Glycoprotein</keyword>
<gene>
    <name evidence="19" type="ORF">Taro_037004</name>
</gene>
<dbReference type="Proteomes" id="UP000652761">
    <property type="component" value="Unassembled WGS sequence"/>
</dbReference>
<dbReference type="InterPro" id="IPR002016">
    <property type="entry name" value="Haem_peroxidase"/>
</dbReference>
<dbReference type="InterPro" id="IPR019793">
    <property type="entry name" value="Peroxidases_heam-ligand_BS"/>
</dbReference>
<comment type="function">
    <text evidence="17">Removal of H(2)O(2), oxidation of toxic reductants, biosynthesis and degradation of lignin, suberization, auxin catabolism, response to environmental stresses such as wounding, pathogen attack and oxidative stress.</text>
</comment>
<feature type="binding site" evidence="13">
    <location>
        <position position="160"/>
    </location>
    <ligand>
        <name>substrate</name>
    </ligand>
</feature>
<feature type="disulfide bond" evidence="16">
    <location>
        <begin position="118"/>
        <end position="321"/>
    </location>
</feature>
<feature type="disulfide bond" evidence="16">
    <location>
        <begin position="66"/>
        <end position="71"/>
    </location>
</feature>
<dbReference type="AlphaFoldDB" id="A0A843WF02"/>